<accession>A0A4R4WR06</accession>
<evidence type="ECO:0000256" key="2">
    <source>
        <dbReference type="ARBA" id="ARBA00022475"/>
    </source>
</evidence>
<evidence type="ECO:0000256" key="6">
    <source>
        <dbReference type="SAM" id="Phobius"/>
    </source>
</evidence>
<evidence type="ECO:0000256" key="5">
    <source>
        <dbReference type="ARBA" id="ARBA00023136"/>
    </source>
</evidence>
<feature type="transmembrane region" description="Helical" evidence="6">
    <location>
        <begin position="218"/>
        <end position="240"/>
    </location>
</feature>
<dbReference type="InterPro" id="IPR019108">
    <property type="entry name" value="Caa3_assmbl_CtaG-rel"/>
</dbReference>
<sequence>MGLLESVVVAATLVVAAAYVLCVVRLRRRRDSWPCARLISFTAGLGAVVWAVLGVPLSGPFTAHMAQHLLVGMGAPLLIVLGRPLTLLLRALPPGRVRRGLVRLLHSTPVGWLVVPPVAAVLDVGGLWLLYRTDLFAESQDRPLLHAAVDAHVLFAGLLFTFAVCQLDPVHRRWRYAARGTTLLAAGAAHAVLAKSLYAAAPPGTAFTATDLHAGAQLMYYGGDVVGVALAVTLAARWYITTGRSLTRRAKAAAVLPR</sequence>
<reference evidence="7 8" key="1">
    <citation type="submission" date="2019-02" db="EMBL/GenBank/DDBJ databases">
        <title>Draft genome sequences of novel Actinobacteria.</title>
        <authorList>
            <person name="Sahin N."/>
            <person name="Ay H."/>
            <person name="Saygin H."/>
        </authorList>
    </citation>
    <scope>NUCLEOTIDE SEQUENCE [LARGE SCALE GENOMIC DNA]</scope>
    <source>
        <strain evidence="7 8">16K104</strain>
    </source>
</reference>
<keyword evidence="5 6" id="KW-0472">Membrane</keyword>
<dbReference type="Pfam" id="PF09678">
    <property type="entry name" value="Caa3_CtaG"/>
    <property type="match status" value="1"/>
</dbReference>
<feature type="transmembrane region" description="Helical" evidence="6">
    <location>
        <begin position="143"/>
        <end position="164"/>
    </location>
</feature>
<keyword evidence="4 6" id="KW-1133">Transmembrane helix</keyword>
<comment type="subcellular location">
    <subcellularLocation>
        <location evidence="1">Cell membrane</location>
        <topology evidence="1">Multi-pass membrane protein</topology>
    </subcellularLocation>
</comment>
<keyword evidence="2" id="KW-1003">Cell membrane</keyword>
<keyword evidence="3 6" id="KW-0812">Transmembrane</keyword>
<evidence type="ECO:0000256" key="4">
    <source>
        <dbReference type="ARBA" id="ARBA00022989"/>
    </source>
</evidence>
<proteinExistence type="predicted"/>
<evidence type="ECO:0000313" key="8">
    <source>
        <dbReference type="Proteomes" id="UP000295172"/>
    </source>
</evidence>
<dbReference type="OrthoDB" id="5024156at2"/>
<comment type="caution">
    <text evidence="7">The sequence shown here is derived from an EMBL/GenBank/DDBJ whole genome shotgun (WGS) entry which is preliminary data.</text>
</comment>
<evidence type="ECO:0000256" key="1">
    <source>
        <dbReference type="ARBA" id="ARBA00004651"/>
    </source>
</evidence>
<organism evidence="7 8">
    <name type="scientific">Kribbella turkmenica</name>
    <dbReference type="NCBI Taxonomy" id="2530375"/>
    <lineage>
        <taxon>Bacteria</taxon>
        <taxon>Bacillati</taxon>
        <taxon>Actinomycetota</taxon>
        <taxon>Actinomycetes</taxon>
        <taxon>Propionibacteriales</taxon>
        <taxon>Kribbellaceae</taxon>
        <taxon>Kribbella</taxon>
    </lineage>
</organism>
<feature type="transmembrane region" description="Helical" evidence="6">
    <location>
        <begin position="69"/>
        <end position="89"/>
    </location>
</feature>
<dbReference type="Proteomes" id="UP000295172">
    <property type="component" value="Unassembled WGS sequence"/>
</dbReference>
<gene>
    <name evidence="7" type="ORF">E1218_23900</name>
</gene>
<name>A0A4R4WR06_9ACTN</name>
<feature type="transmembrane region" description="Helical" evidence="6">
    <location>
        <begin position="176"/>
        <end position="198"/>
    </location>
</feature>
<dbReference type="GO" id="GO:0005886">
    <property type="term" value="C:plasma membrane"/>
    <property type="evidence" value="ECO:0007669"/>
    <property type="project" value="UniProtKB-SubCell"/>
</dbReference>
<dbReference type="EMBL" id="SMKR01000114">
    <property type="protein sequence ID" value="TDD19525.1"/>
    <property type="molecule type" value="Genomic_DNA"/>
</dbReference>
<evidence type="ECO:0000313" key="7">
    <source>
        <dbReference type="EMBL" id="TDD19525.1"/>
    </source>
</evidence>
<feature type="transmembrane region" description="Helical" evidence="6">
    <location>
        <begin position="38"/>
        <end position="57"/>
    </location>
</feature>
<evidence type="ECO:0000256" key="3">
    <source>
        <dbReference type="ARBA" id="ARBA00022692"/>
    </source>
</evidence>
<dbReference type="AlphaFoldDB" id="A0A4R4WR06"/>
<feature type="transmembrane region" description="Helical" evidence="6">
    <location>
        <begin position="110"/>
        <end position="131"/>
    </location>
</feature>
<feature type="transmembrane region" description="Helical" evidence="6">
    <location>
        <begin position="6"/>
        <end position="26"/>
    </location>
</feature>
<keyword evidence="8" id="KW-1185">Reference proteome</keyword>
<protein>
    <submittedName>
        <fullName evidence="7">Cytochrome c oxidase assembly protein</fullName>
    </submittedName>
</protein>